<feature type="compositionally biased region" description="Basic residues" evidence="2">
    <location>
        <begin position="404"/>
        <end position="416"/>
    </location>
</feature>
<feature type="region of interest" description="Disordered" evidence="2">
    <location>
        <begin position="346"/>
        <end position="416"/>
    </location>
</feature>
<dbReference type="PANTHER" id="PTHR22166:SF12">
    <property type="entry name" value="ENDOPLASMIC RETICULUM JUNCTION FORMATION PROTEIN LUNAPARK"/>
    <property type="match status" value="1"/>
</dbReference>
<comment type="subcellular location">
    <subcellularLocation>
        <location evidence="1">Endoplasmic reticulum membrane</location>
        <topology evidence="1">Multi-pass membrane protein</topology>
    </subcellularLocation>
</comment>
<dbReference type="InterPro" id="IPR040115">
    <property type="entry name" value="Lnp"/>
</dbReference>
<feature type="compositionally biased region" description="Polar residues" evidence="2">
    <location>
        <begin position="195"/>
        <end position="207"/>
    </location>
</feature>
<dbReference type="GO" id="GO:0071788">
    <property type="term" value="P:endoplasmic reticulum tubular network maintenance"/>
    <property type="evidence" value="ECO:0007669"/>
    <property type="project" value="UniProtKB-UniRule"/>
</dbReference>
<comment type="function">
    <text evidence="1">Plays a role in determining ER morphology.</text>
</comment>
<dbReference type="EMBL" id="JAVHNS010000004">
    <property type="protein sequence ID" value="KAK6357879.1"/>
    <property type="molecule type" value="Genomic_DNA"/>
</dbReference>
<proteinExistence type="inferred from homology"/>
<feature type="domain" description="Lunapark zinc ribbon" evidence="3">
    <location>
        <begin position="276"/>
        <end position="331"/>
    </location>
</feature>
<dbReference type="GO" id="GO:0008270">
    <property type="term" value="F:zinc ion binding"/>
    <property type="evidence" value="ECO:0007669"/>
    <property type="project" value="UniProtKB-KW"/>
</dbReference>
<evidence type="ECO:0000259" key="3">
    <source>
        <dbReference type="Pfam" id="PF10058"/>
    </source>
</evidence>
<dbReference type="PANTHER" id="PTHR22166">
    <property type="entry name" value="ENDOPLASMIC RETICULUM JUNCTION FORMATION PROTEIN LUNAPARK"/>
    <property type="match status" value="1"/>
</dbReference>
<keyword evidence="1" id="KW-0863">Zinc-finger</keyword>
<dbReference type="GO" id="GO:0098826">
    <property type="term" value="C:endoplasmic reticulum tubular network membrane"/>
    <property type="evidence" value="ECO:0007669"/>
    <property type="project" value="UniProtKB-UniRule"/>
</dbReference>
<keyword evidence="1" id="KW-0256">Endoplasmic reticulum</keyword>
<reference evidence="4 5" key="1">
    <citation type="submission" date="2019-10" db="EMBL/GenBank/DDBJ databases">
        <authorList>
            <person name="Palmer J.M."/>
        </authorList>
    </citation>
    <scope>NUCLEOTIDE SEQUENCE [LARGE SCALE GENOMIC DNA]</scope>
    <source>
        <strain evidence="4 5">TWF730</strain>
    </source>
</reference>
<feature type="transmembrane region" description="Helical" evidence="1">
    <location>
        <begin position="47"/>
        <end position="68"/>
    </location>
</feature>
<dbReference type="Proteomes" id="UP001373714">
    <property type="component" value="Unassembled WGS sequence"/>
</dbReference>
<sequence>MVSLWPFGGQDNSPGAFEKKLSSLATQILDHEERLIRLRTRGRRIKGLWTLYTLIAWVIYASILTLVVRLANANIYQIGVLAGSPFVVYVIRQSIKRYYEWRVHNVETSLETYREQQNETIEKLKAVTKYDSTQALLDKYTKTATATGAELAPPPPIPQGNGPNQPRTGSQPSTPPGTLRKRHGSAQKGHKGNAIGSSPSHQLQLEQRQNDRPGTPLLHEIPPHELPPPEAFPPGVLPPHMVMDGMPPAMGGLPMGGLPMGHFVPPPPEEPRQPQWYDRFLDVLLGEDEMSAKNRYALICANCRQVNGLAPPGTTNTEDVRYICGRCGAENGKPAVKELIGKVAEEQEEETATDAKTTRLKSKKKSKPGKGDRVVYEEEIDGSTDGEFRGSDSSGSGIEEAVVVKKKKGRPSKRKG</sequence>
<dbReference type="AlphaFoldDB" id="A0AAV9V7V1"/>
<feature type="region of interest" description="Disordered" evidence="2">
    <location>
        <begin position="148"/>
        <end position="226"/>
    </location>
</feature>
<feature type="compositionally biased region" description="Basic residues" evidence="2">
    <location>
        <begin position="179"/>
        <end position="191"/>
    </location>
</feature>
<protein>
    <recommendedName>
        <fullName evidence="1">Endoplasmic reticulum junction formation protein lunapark</fullName>
    </recommendedName>
</protein>
<keyword evidence="1" id="KW-0479">Metal-binding</keyword>
<keyword evidence="1" id="KW-1133">Transmembrane helix</keyword>
<keyword evidence="1" id="KW-0812">Transmembrane</keyword>
<dbReference type="Pfam" id="PF10058">
    <property type="entry name" value="Zn_ribbon_10"/>
    <property type="match status" value="1"/>
</dbReference>
<comment type="domain">
    <text evidence="1">The C4-type zinc finger motif is necessary both for its ER three-way tubular junction localization and formation.</text>
</comment>
<comment type="similarity">
    <text evidence="1">Belongs to the lunapark family.</text>
</comment>
<keyword evidence="1" id="KW-0862">Zinc</keyword>
<evidence type="ECO:0000313" key="4">
    <source>
        <dbReference type="EMBL" id="KAK6357879.1"/>
    </source>
</evidence>
<evidence type="ECO:0000256" key="2">
    <source>
        <dbReference type="SAM" id="MobiDB-lite"/>
    </source>
</evidence>
<gene>
    <name evidence="4" type="ORF">TWF730_007236</name>
</gene>
<keyword evidence="1" id="KW-0472">Membrane</keyword>
<feature type="compositionally biased region" description="Basic residues" evidence="2">
    <location>
        <begin position="358"/>
        <end position="368"/>
    </location>
</feature>
<organism evidence="4 5">
    <name type="scientific">Orbilia blumenaviensis</name>
    <dbReference type="NCBI Taxonomy" id="1796055"/>
    <lineage>
        <taxon>Eukaryota</taxon>
        <taxon>Fungi</taxon>
        <taxon>Dikarya</taxon>
        <taxon>Ascomycota</taxon>
        <taxon>Pezizomycotina</taxon>
        <taxon>Orbiliomycetes</taxon>
        <taxon>Orbiliales</taxon>
        <taxon>Orbiliaceae</taxon>
        <taxon>Orbilia</taxon>
    </lineage>
</organism>
<name>A0AAV9V7V1_9PEZI</name>
<accession>A0AAV9V7V1</accession>
<feature type="transmembrane region" description="Helical" evidence="1">
    <location>
        <begin position="74"/>
        <end position="92"/>
    </location>
</feature>
<comment type="caution">
    <text evidence="4">The sequence shown here is derived from an EMBL/GenBank/DDBJ whole genome shotgun (WGS) entry which is preliminary data.</text>
</comment>
<evidence type="ECO:0000256" key="1">
    <source>
        <dbReference type="RuleBase" id="RU367073"/>
    </source>
</evidence>
<keyword evidence="5" id="KW-1185">Reference proteome</keyword>
<dbReference type="GO" id="GO:1903373">
    <property type="term" value="P:positive regulation of endoplasmic reticulum tubular network organization"/>
    <property type="evidence" value="ECO:0007669"/>
    <property type="project" value="UniProtKB-UniRule"/>
</dbReference>
<evidence type="ECO:0000313" key="5">
    <source>
        <dbReference type="Proteomes" id="UP001373714"/>
    </source>
</evidence>
<dbReference type="InterPro" id="IPR019273">
    <property type="entry name" value="Lunapark_Znf"/>
</dbReference>